<dbReference type="OrthoDB" id="9775851at2"/>
<dbReference type="GO" id="GO:0016787">
    <property type="term" value="F:hydrolase activity"/>
    <property type="evidence" value="ECO:0007669"/>
    <property type="project" value="UniProtKB-KW"/>
</dbReference>
<dbReference type="EC" id="3.1.1.-" evidence="3"/>
<dbReference type="Gene3D" id="3.40.50.1820">
    <property type="entry name" value="alpha/beta hydrolase"/>
    <property type="match status" value="1"/>
</dbReference>
<evidence type="ECO:0000256" key="2">
    <source>
        <dbReference type="ARBA" id="ARBA00022801"/>
    </source>
</evidence>
<comment type="similarity">
    <text evidence="1 3">Belongs to the type-B carboxylesterase/lipase family.</text>
</comment>
<evidence type="ECO:0000313" key="5">
    <source>
        <dbReference type="EMBL" id="PMS32695.1"/>
    </source>
</evidence>
<evidence type="ECO:0000256" key="1">
    <source>
        <dbReference type="ARBA" id="ARBA00005964"/>
    </source>
</evidence>
<reference evidence="5 6" key="1">
    <citation type="submission" date="2018-01" db="EMBL/GenBank/DDBJ databases">
        <title>Whole genome analyses suggest that Burkholderia sensu lato contains two further novel genera in the rhizoxinica-symbiotica group Mycetohabitans gen. nov., and Trinickia gen. nov.: implications for the evolution of diazotrophy and nodulation in the Burkholderiaceae.</title>
        <authorList>
            <person name="Estrada-de los Santos P."/>
            <person name="Palmer M."/>
            <person name="Chavez-Ramirez B."/>
            <person name="Beukes C."/>
            <person name="Steenkamp E.T."/>
            <person name="Hirsch A.M."/>
            <person name="Manyaka P."/>
            <person name="Maluk M."/>
            <person name="Lafos M."/>
            <person name="Crook M."/>
            <person name="Gross E."/>
            <person name="Simon M.F."/>
            <person name="Bueno dos Reis Junior F."/>
            <person name="Poole P.S."/>
            <person name="Venter S.N."/>
            <person name="James E.K."/>
        </authorList>
    </citation>
    <scope>NUCLEOTIDE SEQUENCE [LARGE SCALE GENOMIC DNA]</scope>
    <source>
        <strain evidence="5 6">JPY 581</strain>
    </source>
</reference>
<dbReference type="PROSITE" id="PS00122">
    <property type="entry name" value="CARBOXYLESTERASE_B_1"/>
    <property type="match status" value="1"/>
</dbReference>
<comment type="caution">
    <text evidence="5">The sequence shown here is derived from an EMBL/GenBank/DDBJ whole genome shotgun (WGS) entry which is preliminary data.</text>
</comment>
<keyword evidence="2 3" id="KW-0378">Hydrolase</keyword>
<proteinExistence type="inferred from homology"/>
<dbReference type="InterPro" id="IPR050309">
    <property type="entry name" value="Type-B_Carboxylest/Lipase"/>
</dbReference>
<evidence type="ECO:0000256" key="3">
    <source>
        <dbReference type="RuleBase" id="RU361235"/>
    </source>
</evidence>
<organism evidence="5 6">
    <name type="scientific">Trinickia symbiotica</name>
    <dbReference type="NCBI Taxonomy" id="863227"/>
    <lineage>
        <taxon>Bacteria</taxon>
        <taxon>Pseudomonadati</taxon>
        <taxon>Pseudomonadota</taxon>
        <taxon>Betaproteobacteria</taxon>
        <taxon>Burkholderiales</taxon>
        <taxon>Burkholderiaceae</taxon>
        <taxon>Trinickia</taxon>
    </lineage>
</organism>
<name>A0A2N7WTW1_9BURK</name>
<dbReference type="AlphaFoldDB" id="A0A2N7WTW1"/>
<dbReference type="InterPro" id="IPR029058">
    <property type="entry name" value="AB_hydrolase_fold"/>
</dbReference>
<dbReference type="EMBL" id="PNYC01000021">
    <property type="protein sequence ID" value="PMS32695.1"/>
    <property type="molecule type" value="Genomic_DNA"/>
</dbReference>
<dbReference type="Pfam" id="PF00135">
    <property type="entry name" value="COesterase"/>
    <property type="match status" value="1"/>
</dbReference>
<accession>A0A2N7WTW1</accession>
<keyword evidence="6" id="KW-1185">Reference proteome</keyword>
<evidence type="ECO:0000259" key="4">
    <source>
        <dbReference type="Pfam" id="PF00135"/>
    </source>
</evidence>
<gene>
    <name evidence="5" type="ORF">C0Z20_26055</name>
</gene>
<dbReference type="STRING" id="863227.GCA_000373005_03282"/>
<feature type="domain" description="Carboxylesterase type B" evidence="4">
    <location>
        <begin position="46"/>
        <end position="565"/>
    </location>
</feature>
<dbReference type="SUPFAM" id="SSF53474">
    <property type="entry name" value="alpha/beta-Hydrolases"/>
    <property type="match status" value="1"/>
</dbReference>
<evidence type="ECO:0000313" key="6">
    <source>
        <dbReference type="Proteomes" id="UP000235777"/>
    </source>
</evidence>
<dbReference type="PANTHER" id="PTHR11559">
    <property type="entry name" value="CARBOXYLESTERASE"/>
    <property type="match status" value="1"/>
</dbReference>
<dbReference type="Proteomes" id="UP000235777">
    <property type="component" value="Unassembled WGS sequence"/>
</dbReference>
<dbReference type="InterPro" id="IPR002018">
    <property type="entry name" value="CarbesteraseB"/>
</dbReference>
<protein>
    <recommendedName>
        <fullName evidence="3">Carboxylic ester hydrolase</fullName>
        <ecNumber evidence="3">3.1.1.-</ecNumber>
    </recommendedName>
</protein>
<sequence>MQKVGKRARGGLSLCRAAIGASAVGLLIGAGPSVSVAANLAAAEGRIVQTAEGPVRGLAMNDGDEFLGIPYAAPPVGNLRWRPPQPVKHWLAPLDATHYANTCPQVTEFGVFAGPPSVTEDCLYLNVFTTNLGHQSQDHTKLRPVIVWIHGGGDAAGESNDYDGSKLATGGPSGVPTVVVTFNYRLGLFGFLTHPALDSEGHPFSNYGILDQQAVLKWVQRNIKAFGGDPTNVTLAGESSGATDTSANLVSPLAAGLFQRAILESAPFDSAVHYGPLSAALAAGRQFAAAAGCPGDDATAAACLRALPTARILQLQGTPNASGPYLIRENVTVDGTVIPMLPATAFETGRFNKVPVMGGTQGDEGTFFNAVVEYSSLPPAPLTAPQYEALITPIAVVPPEKVPAVLAEYPAAKYHSPQLALDSVVTDRIFACEASDTLGRLAKHVPVYQYEFNYKGAPFYFPAMPGFVSLASHTLELPFLFPGFHGGILGVNSRPFNARERILSDAMVAAWTKFAQTGNPNGQADLPWPRFGNQYDTAGVLSFDLPNAGTLSGEKFRENHHCAFWDKLLGH</sequence>
<dbReference type="InterPro" id="IPR019826">
    <property type="entry name" value="Carboxylesterase_B_AS"/>
</dbReference>